<dbReference type="PANTHER" id="PTHR30273:SF2">
    <property type="entry name" value="PROTEIN FECR"/>
    <property type="match status" value="1"/>
</dbReference>
<protein>
    <submittedName>
        <fullName evidence="1">LamG domain-containing protein</fullName>
    </submittedName>
</protein>
<dbReference type="GO" id="GO:0016989">
    <property type="term" value="F:sigma factor antagonist activity"/>
    <property type="evidence" value="ECO:0007669"/>
    <property type="project" value="TreeGrafter"/>
</dbReference>
<gene>
    <name evidence="1" type="ORF">G3M56_013235</name>
</gene>
<dbReference type="KEGG" id="soa:G3M56_013235"/>
<accession>A0A6B3LFW6</accession>
<organism evidence="1 2">
    <name type="scientific">Sulfuriroseicoccus oceanibius</name>
    <dbReference type="NCBI Taxonomy" id="2707525"/>
    <lineage>
        <taxon>Bacteria</taxon>
        <taxon>Pseudomonadati</taxon>
        <taxon>Verrucomicrobiota</taxon>
        <taxon>Verrucomicrobiia</taxon>
        <taxon>Verrucomicrobiales</taxon>
        <taxon>Verrucomicrobiaceae</taxon>
        <taxon>Sulfuriroseicoccus</taxon>
    </lineage>
</organism>
<dbReference type="InterPro" id="IPR013320">
    <property type="entry name" value="ConA-like_dom_sf"/>
</dbReference>
<dbReference type="PANTHER" id="PTHR30273">
    <property type="entry name" value="PERIPLASMIC SIGNAL SENSOR AND SIGMA FACTOR ACTIVATOR FECR-RELATED"/>
    <property type="match status" value="1"/>
</dbReference>
<evidence type="ECO:0000313" key="2">
    <source>
        <dbReference type="Proteomes" id="UP000475117"/>
    </source>
</evidence>
<dbReference type="RefSeq" id="WP_164365235.1">
    <property type="nucleotide sequence ID" value="NZ_CP066776.1"/>
</dbReference>
<name>A0A6B3LFW6_9BACT</name>
<dbReference type="EMBL" id="CP066776">
    <property type="protein sequence ID" value="QQL44825.1"/>
    <property type="molecule type" value="Genomic_DNA"/>
</dbReference>
<dbReference type="Pfam" id="PF13385">
    <property type="entry name" value="Laminin_G_3"/>
    <property type="match status" value="1"/>
</dbReference>
<dbReference type="InterPro" id="IPR012373">
    <property type="entry name" value="Ferrdict_sens_TM"/>
</dbReference>
<dbReference type="Proteomes" id="UP000475117">
    <property type="component" value="Chromosome"/>
</dbReference>
<dbReference type="Gene3D" id="2.60.120.200">
    <property type="match status" value="1"/>
</dbReference>
<dbReference type="SUPFAM" id="SSF49899">
    <property type="entry name" value="Concanavalin A-like lectins/glucanases"/>
    <property type="match status" value="1"/>
</dbReference>
<sequence length="539" mass="59035">MEQIDALLEGSITPDEFKKLQATLRSNEKARWYYAEQADLHGRLQCELAPPKESLTQPATQSPFPIRKRKPGRIVLAAAAALALFAGVAQWMGNTAQPAPTQIAERPAPPTQESTVYQTNPDQSAARVTNATNAEWSGGTLELGQLIKPGTFELLAGTAEITFDSGARIVLKSPATLRVVSAYHAKLEYGQCTAEIPDYSDRFTLATPCTKIVENNCRFAIKVARDGSTEIHVLSGLIEATPTANPTIARILNSQQAARLTRENISSEGDMDFDRSKFLEDLNIPEGTNQVEYVYWSFDKMSPFGGFPDEGEHIGPKLMAKPLATPGSDPNAKVTSVNGIYGRAIRLDGDGAFLSSAFQGIPGTGPRTISMWVKLDPDTTLEHAYSMIAWGLPFDMKGQKWQLCWNPDSLDGQPGAIRTEFGGGYVVGSTDLRDGRWHHIVSVFLGSNDDNIANSIRHYVDGKLEAVTSSAHQPINTDLDSPESRPTYIGRRLEDDGLYSTFKGDLDEIRIFPAALTPKQVERLYRSNLPPSYFVPATE</sequence>
<dbReference type="AlphaFoldDB" id="A0A6B3LFW6"/>
<reference evidence="1 2" key="1">
    <citation type="submission" date="2020-12" db="EMBL/GenBank/DDBJ databases">
        <title>Sulforoseuscoccus oceanibium gen. nov., sp. nov., a representative of the phylum Verrucomicrobia with special cytoplasmic membrane, and proposal of Sulforoseuscoccusaceae fam. nov.</title>
        <authorList>
            <person name="Xi F."/>
        </authorList>
    </citation>
    <scope>NUCLEOTIDE SEQUENCE [LARGE SCALE GENOMIC DNA]</scope>
    <source>
        <strain evidence="1 2">T37</strain>
    </source>
</reference>
<keyword evidence="2" id="KW-1185">Reference proteome</keyword>
<proteinExistence type="predicted"/>
<evidence type="ECO:0000313" key="1">
    <source>
        <dbReference type="EMBL" id="QQL44825.1"/>
    </source>
</evidence>